<dbReference type="CDD" id="cd16018">
    <property type="entry name" value="Enpp"/>
    <property type="match status" value="1"/>
</dbReference>
<dbReference type="STRING" id="1529.SAMN04487885_12523"/>
<dbReference type="OrthoDB" id="9779418at2"/>
<dbReference type="Proteomes" id="UP000182135">
    <property type="component" value="Unassembled WGS sequence"/>
</dbReference>
<gene>
    <name evidence="1" type="ORF">DBY38_06345</name>
    <name evidence="2" type="ORF">SAMN04487885_12523</name>
</gene>
<evidence type="ECO:0000313" key="3">
    <source>
        <dbReference type="Proteomes" id="UP000182135"/>
    </source>
</evidence>
<reference evidence="1 4" key="2">
    <citation type="submission" date="2018-03" db="EMBL/GenBank/DDBJ databases">
        <title>The uncultured portion of the human microbiome is neutrally assembled.</title>
        <authorList>
            <person name="Jeraldo P."/>
            <person name="Boardman L."/>
            <person name="White B.A."/>
            <person name="Nelson H."/>
            <person name="Goldenfeld N."/>
            <person name="Chia N."/>
        </authorList>
    </citation>
    <scope>NUCLEOTIDE SEQUENCE [LARGE SCALE GENOMIC DNA]</scope>
    <source>
        <strain evidence="1">CIM:MAG 903</strain>
    </source>
</reference>
<evidence type="ECO:0000313" key="2">
    <source>
        <dbReference type="EMBL" id="SFG09144.1"/>
    </source>
</evidence>
<dbReference type="SUPFAM" id="SSF53649">
    <property type="entry name" value="Alkaline phosphatase-like"/>
    <property type="match status" value="1"/>
</dbReference>
<evidence type="ECO:0000313" key="1">
    <source>
        <dbReference type="EMBL" id="PWL54013.1"/>
    </source>
</evidence>
<keyword evidence="3" id="KW-1185">Reference proteome</keyword>
<proteinExistence type="predicted"/>
<dbReference type="AlphaFoldDB" id="A0A1I2NZ95"/>
<evidence type="ECO:0000313" key="4">
    <source>
        <dbReference type="Proteomes" id="UP000246114"/>
    </source>
</evidence>
<name>A0A1I2NZ95_9CLOT</name>
<dbReference type="GeneID" id="90543465"/>
<reference evidence="2 3" key="1">
    <citation type="submission" date="2016-10" db="EMBL/GenBank/DDBJ databases">
        <authorList>
            <person name="de Groot N.N."/>
        </authorList>
    </citation>
    <scope>NUCLEOTIDE SEQUENCE [LARGE SCALE GENOMIC DNA]</scope>
    <source>
        <strain evidence="2 3">NLAE-zl-G419</strain>
    </source>
</reference>
<dbReference type="EMBL" id="QAMZ01000029">
    <property type="protein sequence ID" value="PWL54013.1"/>
    <property type="molecule type" value="Genomic_DNA"/>
</dbReference>
<accession>A0A1I2NZ95</accession>
<dbReference type="InterPro" id="IPR002591">
    <property type="entry name" value="Phosphodiest/P_Trfase"/>
</dbReference>
<dbReference type="Proteomes" id="UP000246114">
    <property type="component" value="Unassembled WGS sequence"/>
</dbReference>
<dbReference type="PANTHER" id="PTHR10151:SF120">
    <property type="entry name" value="BIS(5'-ADENOSYL)-TRIPHOSPHATASE"/>
    <property type="match status" value="1"/>
</dbReference>
<protein>
    <submittedName>
        <fullName evidence="1">Alkaline phosphatase family protein</fullName>
    </submittedName>
    <submittedName>
        <fullName evidence="2">Predicted pyrophosphatase or phosphodiesterase, AlkP superfamily</fullName>
    </submittedName>
</protein>
<dbReference type="eggNOG" id="COG1524">
    <property type="taxonomic scope" value="Bacteria"/>
</dbReference>
<sequence>MENGIERSKYLIVISLDSLNTRDLDYIKELPNFKEILKKGAYIKKVQGVYPSLTYCAHTSMVTGMYPDRHGIYNNEIFDPYAEIQRWNWESKYIKTKTIVDAAKEKGLKIASIFWPVMGKCKADYVIPEIWPVNGENQAVVTIKNGTPFYVLDNFLRYRKELDGKKEPNLDEFILKIIERTIIKKKPNLILAHLIHVDEFRHLYGTFSDKAKEALKASDGRIGKIIEASQKAGTYDDTTFIILGDHGFRDVKYMVNLNVALEKEGFIELDKDGSLKSWKVFCNTSDGSAQIHIKDEFKDELRSKVFEILHSWMKDYGIAEVYSKDQCREKKVDGDFEFMIEAEDGYYFRNFLRGHHVVEEIEPENMNKSQDERHVATHGYDPDRDDYKSLFIACGRSVKGGAVLETGCLVDAAPTFAEILGIDFNGTEGNVLKELLKER</sequence>
<dbReference type="RefSeq" id="WP_027638774.1">
    <property type="nucleotide sequence ID" value="NZ_BAAACD010000030.1"/>
</dbReference>
<dbReference type="GO" id="GO:0016787">
    <property type="term" value="F:hydrolase activity"/>
    <property type="evidence" value="ECO:0007669"/>
    <property type="project" value="UniProtKB-ARBA"/>
</dbReference>
<dbReference type="EMBL" id="FOOE01000025">
    <property type="protein sequence ID" value="SFG09144.1"/>
    <property type="molecule type" value="Genomic_DNA"/>
</dbReference>
<dbReference type="Pfam" id="PF01663">
    <property type="entry name" value="Phosphodiest"/>
    <property type="match status" value="1"/>
</dbReference>
<dbReference type="PANTHER" id="PTHR10151">
    <property type="entry name" value="ECTONUCLEOTIDE PYROPHOSPHATASE/PHOSPHODIESTERASE"/>
    <property type="match status" value="1"/>
</dbReference>
<dbReference type="InterPro" id="IPR017850">
    <property type="entry name" value="Alkaline_phosphatase_core_sf"/>
</dbReference>
<organism evidence="2 3">
    <name type="scientific">Clostridium cadaveris</name>
    <dbReference type="NCBI Taxonomy" id="1529"/>
    <lineage>
        <taxon>Bacteria</taxon>
        <taxon>Bacillati</taxon>
        <taxon>Bacillota</taxon>
        <taxon>Clostridia</taxon>
        <taxon>Eubacteriales</taxon>
        <taxon>Clostridiaceae</taxon>
        <taxon>Clostridium</taxon>
    </lineage>
</organism>
<dbReference type="Gene3D" id="3.40.720.10">
    <property type="entry name" value="Alkaline Phosphatase, subunit A"/>
    <property type="match status" value="1"/>
</dbReference>